<evidence type="ECO:0000256" key="1">
    <source>
        <dbReference type="SAM" id="MobiDB-lite"/>
    </source>
</evidence>
<sequence>MRALELSHPWGTENLKMVEQADPTPGKGEVVVKMRTISLNFRDTAIIAKGGYSAGAADAPPIIPFSDGCGIVAAIGEGVRRVAVGDRVSTLFFPNWQAGPPTPDKRDGPLGSPGAPGAARELALFPETAVSKVPDYLTDEELATLPCAALTAWRAMFVDARLEPGDTVVLQGTGGVSIFGLQFAKAAGLRTIITSSSDEKLARATVLGATHTVNYKDVPDWHRPVRKLTGGRGADFIMEVGGAGTLIESLKSVRMAGHIAVIGVLTDASAPPAKLSASVMIATAAKVQGLSVGSREMFEAMCRALTLHRIRPVVDRVLPWTDARLAVEEMARGSHFGKIVLTFDS</sequence>
<dbReference type="Gene3D" id="3.40.50.720">
    <property type="entry name" value="NAD(P)-binding Rossmann-like Domain"/>
    <property type="match status" value="1"/>
</dbReference>
<dbReference type="InterPro" id="IPR011032">
    <property type="entry name" value="GroES-like_sf"/>
</dbReference>
<evidence type="ECO:0000313" key="3">
    <source>
        <dbReference type="EMBL" id="QUS42072.1"/>
    </source>
</evidence>
<dbReference type="InterPro" id="IPR013154">
    <property type="entry name" value="ADH-like_N"/>
</dbReference>
<feature type="domain" description="Enoyl reductase (ER)" evidence="2">
    <location>
        <begin position="11"/>
        <end position="341"/>
    </location>
</feature>
<protein>
    <submittedName>
        <fullName evidence="3">NAD(P)-dependent alcohol dehydrogenase</fullName>
    </submittedName>
</protein>
<evidence type="ECO:0000313" key="4">
    <source>
        <dbReference type="Proteomes" id="UP000682843"/>
    </source>
</evidence>
<evidence type="ECO:0000259" key="2">
    <source>
        <dbReference type="SMART" id="SM00829"/>
    </source>
</evidence>
<dbReference type="SUPFAM" id="SSF50129">
    <property type="entry name" value="GroES-like"/>
    <property type="match status" value="1"/>
</dbReference>
<dbReference type="SUPFAM" id="SSF51735">
    <property type="entry name" value="NAD(P)-binding Rossmann-fold domains"/>
    <property type="match status" value="1"/>
</dbReference>
<dbReference type="CDD" id="cd08276">
    <property type="entry name" value="MDR7"/>
    <property type="match status" value="1"/>
</dbReference>
<accession>A0ABX8AEA8</accession>
<dbReference type="InterPro" id="IPR036291">
    <property type="entry name" value="NAD(P)-bd_dom_sf"/>
</dbReference>
<dbReference type="Proteomes" id="UP000682843">
    <property type="component" value="Chromosome"/>
</dbReference>
<dbReference type="InterPro" id="IPR020843">
    <property type="entry name" value="ER"/>
</dbReference>
<dbReference type="PANTHER" id="PTHR45033">
    <property type="match status" value="1"/>
</dbReference>
<dbReference type="EMBL" id="CP036498">
    <property type="protein sequence ID" value="QUS42072.1"/>
    <property type="molecule type" value="Genomic_DNA"/>
</dbReference>
<dbReference type="Gene3D" id="3.90.180.10">
    <property type="entry name" value="Medium-chain alcohol dehydrogenases, catalytic domain"/>
    <property type="match status" value="1"/>
</dbReference>
<dbReference type="PANTHER" id="PTHR45033:SF2">
    <property type="entry name" value="ZINC-TYPE ALCOHOL DEHYDROGENASE-LIKE PROTEIN C1773.06C"/>
    <property type="match status" value="1"/>
</dbReference>
<proteinExistence type="predicted"/>
<reference evidence="3 4" key="1">
    <citation type="submission" date="2019-02" db="EMBL/GenBank/DDBJ databases">
        <title>Emended description of the genus Rhodopseudomonas and description of Rhodopseudomonas albus sp. nov., a non-phototrophic, heavy-metal-tolerant bacterium isolated from garden soil.</title>
        <authorList>
            <person name="Bao Z."/>
            <person name="Cao W.W."/>
            <person name="Sato Y."/>
            <person name="Nishizawa T."/>
            <person name="Zhao J."/>
            <person name="Guo Y."/>
            <person name="Ohta H."/>
        </authorList>
    </citation>
    <scope>NUCLEOTIDE SEQUENCE [LARGE SCALE GENOMIC DNA]</scope>
    <source>
        <strain evidence="3 4">SK50-23</strain>
    </source>
</reference>
<dbReference type="InterPro" id="IPR052711">
    <property type="entry name" value="Zinc_ADH-like"/>
</dbReference>
<dbReference type="Pfam" id="PF00107">
    <property type="entry name" value="ADH_zinc_N"/>
    <property type="match status" value="1"/>
</dbReference>
<name>A0ABX8AEA8_9BRAD</name>
<dbReference type="InterPro" id="IPR013149">
    <property type="entry name" value="ADH-like_C"/>
</dbReference>
<organism evidence="3 4">
    <name type="scientific">Tardiphaga alba</name>
    <dbReference type="NCBI Taxonomy" id="340268"/>
    <lineage>
        <taxon>Bacteria</taxon>
        <taxon>Pseudomonadati</taxon>
        <taxon>Pseudomonadota</taxon>
        <taxon>Alphaproteobacteria</taxon>
        <taxon>Hyphomicrobiales</taxon>
        <taxon>Nitrobacteraceae</taxon>
        <taxon>Tardiphaga</taxon>
    </lineage>
</organism>
<feature type="region of interest" description="Disordered" evidence="1">
    <location>
        <begin position="95"/>
        <end position="117"/>
    </location>
</feature>
<dbReference type="Pfam" id="PF08240">
    <property type="entry name" value="ADH_N"/>
    <property type="match status" value="1"/>
</dbReference>
<dbReference type="RefSeq" id="WP_211910808.1">
    <property type="nucleotide sequence ID" value="NZ_CP036498.1"/>
</dbReference>
<gene>
    <name evidence="3" type="ORF">RPMA_27055</name>
</gene>
<dbReference type="SMART" id="SM00829">
    <property type="entry name" value="PKS_ER"/>
    <property type="match status" value="1"/>
</dbReference>
<keyword evidence="4" id="KW-1185">Reference proteome</keyword>